<feature type="domain" description="TRASH" evidence="9">
    <location>
        <begin position="1274"/>
        <end position="1313"/>
    </location>
</feature>
<name>A0AAV4EHH6_9GAST</name>
<feature type="region of interest" description="Disordered" evidence="8">
    <location>
        <begin position="219"/>
        <end position="238"/>
    </location>
</feature>
<feature type="compositionally biased region" description="Polar residues" evidence="8">
    <location>
        <begin position="746"/>
        <end position="771"/>
    </location>
</feature>
<feature type="compositionally biased region" description="Basic and acidic residues" evidence="8">
    <location>
        <begin position="1043"/>
        <end position="1052"/>
    </location>
</feature>
<feature type="compositionally biased region" description="Polar residues" evidence="8">
    <location>
        <begin position="33"/>
        <end position="43"/>
    </location>
</feature>
<feature type="region of interest" description="Disordered" evidence="8">
    <location>
        <begin position="647"/>
        <end position="682"/>
    </location>
</feature>
<dbReference type="InterPro" id="IPR021893">
    <property type="entry name" value="ZMYM2-like_C"/>
</dbReference>
<organism evidence="10 11">
    <name type="scientific">Elysia marginata</name>
    <dbReference type="NCBI Taxonomy" id="1093978"/>
    <lineage>
        <taxon>Eukaryota</taxon>
        <taxon>Metazoa</taxon>
        <taxon>Spiralia</taxon>
        <taxon>Lophotrochozoa</taxon>
        <taxon>Mollusca</taxon>
        <taxon>Gastropoda</taxon>
        <taxon>Heterobranchia</taxon>
        <taxon>Euthyneura</taxon>
        <taxon>Panpulmonata</taxon>
        <taxon>Sacoglossa</taxon>
        <taxon>Placobranchoidea</taxon>
        <taxon>Plakobranchidae</taxon>
        <taxon>Elysia</taxon>
    </lineage>
</organism>
<feature type="compositionally biased region" description="Polar residues" evidence="8">
    <location>
        <begin position="1053"/>
        <end position="1062"/>
    </location>
</feature>
<feature type="region of interest" description="Disordered" evidence="8">
    <location>
        <begin position="1"/>
        <end position="62"/>
    </location>
</feature>
<feature type="region of interest" description="Disordered" evidence="8">
    <location>
        <begin position="743"/>
        <end position="777"/>
    </location>
</feature>
<feature type="region of interest" description="Disordered" evidence="8">
    <location>
        <begin position="416"/>
        <end position="438"/>
    </location>
</feature>
<evidence type="ECO:0000256" key="7">
    <source>
        <dbReference type="ARBA" id="ARBA00022843"/>
    </source>
</evidence>
<evidence type="ECO:0000259" key="9">
    <source>
        <dbReference type="SMART" id="SM00746"/>
    </source>
</evidence>
<comment type="caution">
    <text evidence="10">The sequence shown here is derived from an EMBL/GenBank/DDBJ whole genome shotgun (WGS) entry which is preliminary data.</text>
</comment>
<feature type="domain" description="TRASH" evidence="9">
    <location>
        <begin position="1077"/>
        <end position="1112"/>
    </location>
</feature>
<feature type="compositionally biased region" description="Basic and acidic residues" evidence="8">
    <location>
        <begin position="611"/>
        <end position="621"/>
    </location>
</feature>
<gene>
    <name evidence="10" type="ORF">ElyMa_003534300</name>
</gene>
<feature type="compositionally biased region" description="Polar residues" evidence="8">
    <location>
        <begin position="591"/>
        <end position="610"/>
    </location>
</feature>
<feature type="compositionally biased region" description="Acidic residues" evidence="8">
    <location>
        <begin position="1637"/>
        <end position="1653"/>
    </location>
</feature>
<evidence type="ECO:0000256" key="8">
    <source>
        <dbReference type="SAM" id="MobiDB-lite"/>
    </source>
</evidence>
<evidence type="ECO:0000313" key="10">
    <source>
        <dbReference type="EMBL" id="GFR60548.1"/>
    </source>
</evidence>
<evidence type="ECO:0000256" key="4">
    <source>
        <dbReference type="ARBA" id="ARBA00022737"/>
    </source>
</evidence>
<feature type="region of interest" description="Disordered" evidence="8">
    <location>
        <begin position="1705"/>
        <end position="1760"/>
    </location>
</feature>
<protein>
    <submittedName>
        <fullName evidence="10">Zinc finger MYM-type protein 3</fullName>
    </submittedName>
</protein>
<feature type="compositionally biased region" description="Polar residues" evidence="8">
    <location>
        <begin position="647"/>
        <end position="662"/>
    </location>
</feature>
<dbReference type="InterPro" id="IPR057926">
    <property type="entry name" value="QRICH1_dom"/>
</dbReference>
<feature type="domain" description="TRASH" evidence="9">
    <location>
        <begin position="1158"/>
        <end position="1199"/>
    </location>
</feature>
<feature type="compositionally biased region" description="Basic residues" evidence="8">
    <location>
        <begin position="1737"/>
        <end position="1756"/>
    </location>
</feature>
<feature type="region of interest" description="Disordered" evidence="8">
    <location>
        <begin position="1413"/>
        <end position="1504"/>
    </location>
</feature>
<accession>A0AAV4EHH6</accession>
<keyword evidence="2" id="KW-0597">Phosphoprotein</keyword>
<evidence type="ECO:0000256" key="2">
    <source>
        <dbReference type="ARBA" id="ARBA00022553"/>
    </source>
</evidence>
<evidence type="ECO:0000313" key="11">
    <source>
        <dbReference type="Proteomes" id="UP000762676"/>
    </source>
</evidence>
<feature type="compositionally biased region" description="Basic and acidic residues" evidence="8">
    <location>
        <begin position="666"/>
        <end position="675"/>
    </location>
</feature>
<keyword evidence="5" id="KW-0863">Zinc-finger</keyword>
<feature type="domain" description="TRASH" evidence="9">
    <location>
        <begin position="1319"/>
        <end position="1357"/>
    </location>
</feature>
<feature type="region of interest" description="Disordered" evidence="8">
    <location>
        <begin position="581"/>
        <end position="629"/>
    </location>
</feature>
<dbReference type="GO" id="GO:0008270">
    <property type="term" value="F:zinc ion binding"/>
    <property type="evidence" value="ECO:0007669"/>
    <property type="project" value="UniProtKB-KW"/>
</dbReference>
<dbReference type="Pfam" id="PF12012">
    <property type="entry name" value="DUF3504"/>
    <property type="match status" value="1"/>
</dbReference>
<dbReference type="InterPro" id="IPR051284">
    <property type="entry name" value="ZnF_MYMT-QRICH1"/>
</dbReference>
<feature type="region of interest" description="Disordered" evidence="8">
    <location>
        <begin position="473"/>
        <end position="510"/>
    </location>
</feature>
<feature type="domain" description="TRASH" evidence="9">
    <location>
        <begin position="1232"/>
        <end position="1267"/>
    </location>
</feature>
<keyword evidence="6" id="KW-0862">Zinc</keyword>
<feature type="region of interest" description="Disordered" evidence="8">
    <location>
        <begin position="1043"/>
        <end position="1062"/>
    </location>
</feature>
<reference evidence="10 11" key="1">
    <citation type="journal article" date="2021" name="Elife">
        <title>Chloroplast acquisition without the gene transfer in kleptoplastic sea slugs, Plakobranchus ocellatus.</title>
        <authorList>
            <person name="Maeda T."/>
            <person name="Takahashi S."/>
            <person name="Yoshida T."/>
            <person name="Shimamura S."/>
            <person name="Takaki Y."/>
            <person name="Nagai Y."/>
            <person name="Toyoda A."/>
            <person name="Suzuki Y."/>
            <person name="Arimoto A."/>
            <person name="Ishii H."/>
            <person name="Satoh N."/>
            <person name="Nishiyama T."/>
            <person name="Hasebe M."/>
            <person name="Maruyama T."/>
            <person name="Minagawa J."/>
            <person name="Obokata J."/>
            <person name="Shigenobu S."/>
        </authorList>
    </citation>
    <scope>NUCLEOTIDE SEQUENCE [LARGE SCALE GENOMIC DNA]</scope>
</reference>
<keyword evidence="3" id="KW-0479">Metal-binding</keyword>
<feature type="compositionally biased region" description="Polar residues" evidence="8">
    <location>
        <begin position="1446"/>
        <end position="1455"/>
    </location>
</feature>
<feature type="region of interest" description="Disordered" evidence="8">
    <location>
        <begin position="702"/>
        <end position="731"/>
    </location>
</feature>
<dbReference type="PANTHER" id="PTHR45736:SF1">
    <property type="entry name" value="WITHOUT CHILDREN, ISOFORM B"/>
    <property type="match status" value="1"/>
</dbReference>
<feature type="domain" description="TRASH" evidence="9">
    <location>
        <begin position="1367"/>
        <end position="1403"/>
    </location>
</feature>
<dbReference type="Proteomes" id="UP000762676">
    <property type="component" value="Unassembled WGS sequence"/>
</dbReference>
<feature type="compositionally biased region" description="Polar residues" evidence="8">
    <location>
        <begin position="1482"/>
        <end position="1500"/>
    </location>
</feature>
<dbReference type="EMBL" id="BMAT01007240">
    <property type="protein sequence ID" value="GFR60548.1"/>
    <property type="molecule type" value="Genomic_DNA"/>
</dbReference>
<dbReference type="PANTHER" id="PTHR45736">
    <property type="entry name" value="ZINC FINGER MYM-TYPE PROTEIN"/>
    <property type="match status" value="1"/>
</dbReference>
<keyword evidence="4" id="KW-0677">Repeat</keyword>
<feature type="region of interest" description="Disordered" evidence="8">
    <location>
        <begin position="1629"/>
        <end position="1678"/>
    </location>
</feature>
<evidence type="ECO:0000256" key="3">
    <source>
        <dbReference type="ARBA" id="ARBA00022723"/>
    </source>
</evidence>
<proteinExistence type="predicted"/>
<evidence type="ECO:0000256" key="6">
    <source>
        <dbReference type="ARBA" id="ARBA00022833"/>
    </source>
</evidence>
<feature type="compositionally biased region" description="Basic and acidic residues" evidence="8">
    <location>
        <begin position="1663"/>
        <end position="1676"/>
    </location>
</feature>
<dbReference type="Pfam" id="PF25561">
    <property type="entry name" value="QRICH1"/>
    <property type="match status" value="1"/>
</dbReference>
<keyword evidence="7" id="KW-0832">Ubl conjugation</keyword>
<feature type="domain" description="TRASH" evidence="9">
    <location>
        <begin position="1116"/>
        <end position="1155"/>
    </location>
</feature>
<dbReference type="InterPro" id="IPR011017">
    <property type="entry name" value="TRASH_dom"/>
</dbReference>
<sequence length="2039" mass="224343">MESEEAIMENENNSNLESETINRERDGEGFQDASASLRMSLSPSEPHGLNMQPDASSSIEPSDIGTKAPYVTATDIPNIEKDFSKNSDILNADTYSVSLQTENNENLNFSGKTTPLLESDITGTSSDASYDVLNSELQESNKNVDIDKSSNVQEIEEITPTDCDEPMDVSCGTDESSTTAAHVVDSDNNASITYASNLLISSQSSTINDKLQNNDLIENQNSLHPAESATDEALENEMSTENLENAHLKNSAVDSSYSQTETLSNQLDQRGNELKESDMTQIIKENVDQPVIEGMDKSNERDVDLIEDQINQDLMPSTTQNQNEFSKSLKCDATDVSQSVLLSTENYTPTVLACKTNKEQNLSQQQTVDNHVEDAQQGSIISHDTDVELCQSNTMAEPNVEIISNKIVEVAGRFEDDEDGDNSANEGPFEDQKEKTEGELVQDQVAAGNDKEPCEPIVPDAADQNEILKEKISEQDEAKKGCEVKNNNDGHPLETFDHKDLPQGGKSDIHSQLDSNVASVFDAEIEAAQAHEKDIIPGDQMEESNVQTVKMIDTVPEDMNAAEGLSTDKNAKTPVESINVDESAVERTDYNTKTSSKIDAAEQNSVTSDETALHKRPEGQTDSKTNVPFESMNVDVTAFESADCSTEISSKADSAEESSVTNDEAAPNKRSEGQSDSKTNLPFEIMNVDESDVERADCSTEINKADSAEESSVTNDETALHKSLEGQCDSETAVPVESMNVDESAVESTDCSTEINSKADSAEESSVTNDETAPHKRLEGQCDSETTVADMVETPAEKSDIGLEINSGRDAGKTAEVSDNESTSEMVKETVQAVSTSTAQNIASTLVGNAPETSSDVPTNITLQAETAKDSLYSKVNQGGNETDSLIEAKNIKQELMSEEDSPTKDITDARVLQMIKKEVDGTNSNNNGVGLDDEDIVVLDDDGESFPVKSEPDNSSFVLSAISGQENSFPQQAVNLELQDSPNKMAEGLEKGSGIKKGKTQTCIVCSKVCRCKYNIVRNGDIKHLCGDDCFKKFRKTPSEFLKNKDGKPTEPSKTITSTPSKPQMVQDALSKFKTCSVCQLMNVNPNQPFCNWKGLDFCGESCLGKFQANLSTTCSFCGAFISSDVRATFCLKIGNDVRIFCKSRCVTEFRKNLRLCACCQKDLSSFPGSFSAMVGSLDKKIRQFCSQTCRQKLETQLVGVEVVSKSDAMTADNSSAPQPPVSPGSEITACSVCQKVLPVQHTVRFQGKVYRLCSNLCFSAFKYTNKIGLSKCDTCGTVCTVEEAQAHYVQFEGQVKRFCSDVCVNTFRRDNNKVMSCCWCGTKKMNFDMIERLDAENKFQMFCSLNCLSLYRVNLQAKSNQAVPCDQCKMVTPAQYHLTMSDASVRNFCSYACVMTFQAQFTSKQIAPTQVIGQAPPGPQKQVPLSSKEPDQQVSKSRARIGTRNASKQNSPSFPVISNVISLAPPSGQQNEQPHPASLDITSPPASKNLGSNNTLSSGDGKHQILIQAPPVKIMKNKSLQCRPVSLTKATSCRPHSQPKETQTEKIPDKQVIVPIPVPIYIPMPTVMYSAPTPIPVPFPIPIPVPVFIPTTRNSTAGIMKTIKGIVERMPADPLEAELLMMAEAVAADKRESDSESEAENEYGADCDDEPKEAVPPSIERVNDNAKTKKKESQGEEDMIQMALRMAEEMSAPIEDLESSVEPVAVNTDPPPNVNTPSSPAYQADEDYIPPGSRGRGRGVKRSRGRPSNARSKRQRIERNYVEAEIVSPREQQTPAPPALPQQMMEPAADANYRLKFTYGVNAWRHWVIAKNTQIENSRKPNSFRVRTFPTDILKCTTDELNVSLIYFTKEVRKPNGEEYSPDSIYYLCLGIQQYLYENGRIDSIFTDSYFEKFADNLHEILKNLQPKVNAQGQMLCRIEEEHLWESKQLGAHSPFVLLNTLIYFHTKHFILKTAQEHMSLSFAQILKHWKKGIPLKGQPATGKNISLRFYCLANGKKDNLAARKSKDGVPVYEITENFDNPLRCPVKLYEFFLSKW</sequence>
<evidence type="ECO:0000256" key="1">
    <source>
        <dbReference type="ARBA" id="ARBA00022499"/>
    </source>
</evidence>
<dbReference type="SMART" id="SM00746">
    <property type="entry name" value="TRASH"/>
    <property type="match status" value="8"/>
</dbReference>
<feature type="compositionally biased region" description="Low complexity" evidence="8">
    <location>
        <begin position="9"/>
        <end position="19"/>
    </location>
</feature>
<dbReference type="Pfam" id="PF06467">
    <property type="entry name" value="zf-FCS"/>
    <property type="match status" value="2"/>
</dbReference>
<keyword evidence="11" id="KW-1185">Reference proteome</keyword>
<dbReference type="InterPro" id="IPR010507">
    <property type="entry name" value="Znf_MYM"/>
</dbReference>
<evidence type="ECO:0000256" key="5">
    <source>
        <dbReference type="ARBA" id="ARBA00022771"/>
    </source>
</evidence>
<keyword evidence="1" id="KW-1017">Isopeptide bond</keyword>
<feature type="domain" description="TRASH" evidence="9">
    <location>
        <begin position="1004"/>
        <end position="1039"/>
    </location>
</feature>